<keyword evidence="1" id="KW-0240">DNA-directed RNA polymerase</keyword>
<dbReference type="Proteomes" id="UP000215902">
    <property type="component" value="Unassembled WGS sequence"/>
</dbReference>
<comment type="similarity">
    <text evidence="3">Belongs to the archaeal Rpo11/eukaryotic RPB11/RPC19 RNA polymerase subunit family.</text>
</comment>
<dbReference type="InterPro" id="IPR033898">
    <property type="entry name" value="RNAP_AC19"/>
</dbReference>
<comment type="caution">
    <text evidence="5">The sequence shown here is derived from an EMBL/GenBank/DDBJ whole genome shotgun (WGS) entry which is preliminary data.</text>
</comment>
<feature type="domain" description="DNA-directed RNA polymerase RBP11-like dimerisation" evidence="4">
    <location>
        <begin position="60"/>
        <end position="133"/>
    </location>
</feature>
<dbReference type="GO" id="GO:0046983">
    <property type="term" value="F:protein dimerization activity"/>
    <property type="evidence" value="ECO:0007669"/>
    <property type="project" value="InterPro"/>
</dbReference>
<dbReference type="InterPro" id="IPR022905">
    <property type="entry name" value="Rpo11-like"/>
</dbReference>
<dbReference type="AlphaFoldDB" id="A0A267DP16"/>
<keyword evidence="6" id="KW-1185">Reference proteome</keyword>
<dbReference type="EMBL" id="NIVC01003676">
    <property type="protein sequence ID" value="PAA50302.1"/>
    <property type="molecule type" value="Genomic_DNA"/>
</dbReference>
<dbReference type="GO" id="GO:0005736">
    <property type="term" value="C:RNA polymerase I complex"/>
    <property type="evidence" value="ECO:0007669"/>
    <property type="project" value="TreeGrafter"/>
</dbReference>
<evidence type="ECO:0000313" key="5">
    <source>
        <dbReference type="EMBL" id="PAA50302.1"/>
    </source>
</evidence>
<proteinExistence type="inferred from homology"/>
<evidence type="ECO:0000259" key="4">
    <source>
        <dbReference type="Pfam" id="PF13656"/>
    </source>
</evidence>
<dbReference type="PANTHER" id="PTHR13946">
    <property type="entry name" value="DNA-DIRECTED RNA POLYMERASE I,II,III"/>
    <property type="match status" value="1"/>
</dbReference>
<organism evidence="5 6">
    <name type="scientific">Macrostomum lignano</name>
    <dbReference type="NCBI Taxonomy" id="282301"/>
    <lineage>
        <taxon>Eukaryota</taxon>
        <taxon>Metazoa</taxon>
        <taxon>Spiralia</taxon>
        <taxon>Lophotrochozoa</taxon>
        <taxon>Platyhelminthes</taxon>
        <taxon>Rhabditophora</taxon>
        <taxon>Macrostomorpha</taxon>
        <taxon>Macrostomida</taxon>
        <taxon>Macrostomidae</taxon>
        <taxon>Macrostomum</taxon>
    </lineage>
</organism>
<keyword evidence="2" id="KW-0804">Transcription</keyword>
<dbReference type="InterPro" id="IPR009025">
    <property type="entry name" value="RBP11-like_dimer"/>
</dbReference>
<sequence>SALKPAMSTTEEGVSADILESEMAAAKAASSAEETAGAASLEDEATKELEAIPVQGSNRECTFILRNEDHTLGNALRCTLMRNPRVSFAGCSVPHPLTKEIHLRIVTVSDDVAPADCLAEGLRDLYASAESLLHQFDSAYDEFVASNESAAGDGADVKINIKQEFMGSFN</sequence>
<dbReference type="GO" id="GO:0006383">
    <property type="term" value="P:transcription by RNA polymerase III"/>
    <property type="evidence" value="ECO:0007669"/>
    <property type="project" value="TreeGrafter"/>
</dbReference>
<evidence type="ECO:0000256" key="1">
    <source>
        <dbReference type="ARBA" id="ARBA00022478"/>
    </source>
</evidence>
<dbReference type="GO" id="GO:0005666">
    <property type="term" value="C:RNA polymerase III complex"/>
    <property type="evidence" value="ECO:0007669"/>
    <property type="project" value="TreeGrafter"/>
</dbReference>
<dbReference type="GO" id="GO:0006362">
    <property type="term" value="P:transcription elongation by RNA polymerase I"/>
    <property type="evidence" value="ECO:0007669"/>
    <property type="project" value="TreeGrafter"/>
</dbReference>
<dbReference type="GO" id="GO:0003899">
    <property type="term" value="F:DNA-directed RNA polymerase activity"/>
    <property type="evidence" value="ECO:0007669"/>
    <property type="project" value="InterPro"/>
</dbReference>
<dbReference type="Pfam" id="PF13656">
    <property type="entry name" value="RNA_pol_L_2"/>
    <property type="match status" value="1"/>
</dbReference>
<dbReference type="PANTHER" id="PTHR13946:SF28">
    <property type="entry name" value="DNA-DIRECTED RNA POLYMERASES I AND III SUBUNIT RPAC2"/>
    <property type="match status" value="1"/>
</dbReference>
<dbReference type="Gene3D" id="3.30.1360.10">
    <property type="entry name" value="RNA polymerase, RBP11-like subunit"/>
    <property type="match status" value="1"/>
</dbReference>
<evidence type="ECO:0000256" key="3">
    <source>
        <dbReference type="ARBA" id="ARBA00025751"/>
    </source>
</evidence>
<evidence type="ECO:0000313" key="6">
    <source>
        <dbReference type="Proteomes" id="UP000215902"/>
    </source>
</evidence>
<reference evidence="5 6" key="1">
    <citation type="submission" date="2017-06" db="EMBL/GenBank/DDBJ databases">
        <title>A platform for efficient transgenesis in Macrostomum lignano, a flatworm model organism for stem cell research.</title>
        <authorList>
            <person name="Berezikov E."/>
        </authorList>
    </citation>
    <scope>NUCLEOTIDE SEQUENCE [LARGE SCALE GENOMIC DNA]</scope>
    <source>
        <strain evidence="5">DV1</strain>
        <tissue evidence="5">Whole organism</tissue>
    </source>
</reference>
<dbReference type="OrthoDB" id="510325at2759"/>
<evidence type="ECO:0000256" key="2">
    <source>
        <dbReference type="ARBA" id="ARBA00023163"/>
    </source>
</evidence>
<dbReference type="HAMAP" id="MF_00261">
    <property type="entry name" value="RNApol_arch_Rpo11"/>
    <property type="match status" value="1"/>
</dbReference>
<feature type="non-terminal residue" evidence="5">
    <location>
        <position position="1"/>
    </location>
</feature>
<dbReference type="InterPro" id="IPR036603">
    <property type="entry name" value="RBP11-like"/>
</dbReference>
<accession>A0A267DP16</accession>
<dbReference type="SUPFAM" id="SSF55257">
    <property type="entry name" value="RBP11-like subunits of RNA polymerase"/>
    <property type="match status" value="1"/>
</dbReference>
<protein>
    <recommendedName>
        <fullName evidence="4">DNA-directed RNA polymerase RBP11-like dimerisation domain-containing protein</fullName>
    </recommendedName>
</protein>
<dbReference type="STRING" id="282301.A0A267DP16"/>
<gene>
    <name evidence="5" type="ORF">BOX15_Mlig002275g4</name>
</gene>
<dbReference type="CDD" id="cd07029">
    <property type="entry name" value="RNAP_I_III_AC19"/>
    <property type="match status" value="1"/>
</dbReference>
<name>A0A267DP16_9PLAT</name>